<accession>A0A4Y2J440</accession>
<dbReference type="AlphaFoldDB" id="A0A4Y2J440"/>
<proteinExistence type="predicted"/>
<organism evidence="1 2">
    <name type="scientific">Araneus ventricosus</name>
    <name type="common">Orbweaver spider</name>
    <name type="synonym">Epeira ventricosa</name>
    <dbReference type="NCBI Taxonomy" id="182803"/>
    <lineage>
        <taxon>Eukaryota</taxon>
        <taxon>Metazoa</taxon>
        <taxon>Ecdysozoa</taxon>
        <taxon>Arthropoda</taxon>
        <taxon>Chelicerata</taxon>
        <taxon>Arachnida</taxon>
        <taxon>Araneae</taxon>
        <taxon>Araneomorphae</taxon>
        <taxon>Entelegynae</taxon>
        <taxon>Araneoidea</taxon>
        <taxon>Araneidae</taxon>
        <taxon>Araneus</taxon>
    </lineage>
</organism>
<name>A0A4Y2J440_ARAVE</name>
<evidence type="ECO:0000313" key="1">
    <source>
        <dbReference type="EMBL" id="GBM84877.1"/>
    </source>
</evidence>
<comment type="caution">
    <text evidence="1">The sequence shown here is derived from an EMBL/GenBank/DDBJ whole genome shotgun (WGS) entry which is preliminary data.</text>
</comment>
<dbReference type="Proteomes" id="UP000499080">
    <property type="component" value="Unassembled WGS sequence"/>
</dbReference>
<keyword evidence="2" id="KW-1185">Reference proteome</keyword>
<dbReference type="EMBL" id="BGPR01003194">
    <property type="protein sequence ID" value="GBM84877.1"/>
    <property type="molecule type" value="Genomic_DNA"/>
</dbReference>
<evidence type="ECO:0000313" key="2">
    <source>
        <dbReference type="Proteomes" id="UP000499080"/>
    </source>
</evidence>
<protein>
    <submittedName>
        <fullName evidence="1">Uncharacterized protein</fullName>
    </submittedName>
</protein>
<sequence>MTPSSTEQNHFHFPNELREGLENSSFRHLSQRHRGAEFFFCSATALHVSDTLISDSFSSILKLESNSENIPLIKLQCQTSQKMFDTEGYNVLQDCIYSESSVESGLKLWTLWSQRLDEANSAKSLKLESTKSRERERP</sequence>
<reference evidence="1 2" key="1">
    <citation type="journal article" date="2019" name="Sci. Rep.">
        <title>Orb-weaving spider Araneus ventricosus genome elucidates the spidroin gene catalogue.</title>
        <authorList>
            <person name="Kono N."/>
            <person name="Nakamura H."/>
            <person name="Ohtoshi R."/>
            <person name="Moran D.A.P."/>
            <person name="Shinohara A."/>
            <person name="Yoshida Y."/>
            <person name="Fujiwara M."/>
            <person name="Mori M."/>
            <person name="Tomita M."/>
            <person name="Arakawa K."/>
        </authorList>
    </citation>
    <scope>NUCLEOTIDE SEQUENCE [LARGE SCALE GENOMIC DNA]</scope>
</reference>
<gene>
    <name evidence="1" type="ORF">AVEN_130533_1</name>
</gene>